<sequence length="677" mass="79093">MNVGFYIPLSDINELKKKIEELEIEIKGDRETFLVKFNQDIRKQIYKRSFETDVQVFPYTGTGKMHMYKAYLEDLDAIKAEMRRSLLNKNIGRKTKEIEEDNDDHQDRTYWNTEFPEHVPEFTRNIIHTIMENICRKDKRGYRYGGESELVDLAFLIHSKSPAAYDVLLEFCLPFPTPVTLYNRFHEDIMNMKQFVKHAELIPRMLESMNYHVENTPEYGWAIAIDAVALSTWSSKDQKGPVDENGEEIKYLFIFLGMPLNFDAPNVILHVIEHANGFASGIIHEIDAAIEEIRKHLRVRVIITDGDPGYDKHQDEFINEILQGNDPEEIFKRATAILKKGDQVVWINDLIHMSKLERTRLLDATLKLLVHPSDLNTIVDVNKIRDAIELGDALNDTSPLGRIKDKYPITIFSIRAVKALLEKNYYNEALFIAPLAFWYESIRNEAFNADTRCQMMWFAYLLLVHHCIQMRDRHIKTNLGVVKIDGNIYPVYYMGTWEVVKHLTATIICFQYFFSINSTFFNFSHLTTMTEEHLNGLLRVMAHFKYDLSTTETSIAECNLTLKIHKKYDIDWKTHSRDYQAGITFEDIYTMRQDSRQYEMCKEYAYALLSKCGFRYNSNSSVDVLLSWVNEINQFHSKILMSTHISNPISGYSIFSRLSVKKDVFDNPTKKNHARKD</sequence>
<dbReference type="Proteomes" id="UP000001542">
    <property type="component" value="Unassembled WGS sequence"/>
</dbReference>
<dbReference type="EMBL" id="DS113836">
    <property type="protein sequence ID" value="EAX94817.1"/>
    <property type="molecule type" value="Genomic_DNA"/>
</dbReference>
<keyword evidence="2" id="KW-1185">Reference proteome</keyword>
<organism evidence="1 2">
    <name type="scientific">Trichomonas vaginalis (strain ATCC PRA-98 / G3)</name>
    <dbReference type="NCBI Taxonomy" id="412133"/>
    <lineage>
        <taxon>Eukaryota</taxon>
        <taxon>Metamonada</taxon>
        <taxon>Parabasalia</taxon>
        <taxon>Trichomonadida</taxon>
        <taxon>Trichomonadidae</taxon>
        <taxon>Trichomonas</taxon>
    </lineage>
</organism>
<name>A2FJW5_TRIV3</name>
<dbReference type="VEuPathDB" id="TrichDB:TVAGG3_0483070"/>
<dbReference type="VEuPathDB" id="TrichDB:TVAG_TEG_DS113836_1_1"/>
<proteinExistence type="predicted"/>
<accession>A2FJW5</accession>
<dbReference type="InParanoid" id="A2FJW5"/>
<reference evidence="1" key="1">
    <citation type="submission" date="2006-10" db="EMBL/GenBank/DDBJ databases">
        <authorList>
            <person name="Amadeo P."/>
            <person name="Zhao Q."/>
            <person name="Wortman J."/>
            <person name="Fraser-Liggett C."/>
            <person name="Carlton J."/>
        </authorList>
    </citation>
    <scope>NUCLEOTIDE SEQUENCE</scope>
    <source>
        <strain evidence="1">G3</strain>
    </source>
</reference>
<dbReference type="AlphaFoldDB" id="A2FJW5"/>
<evidence type="ECO:0000313" key="1">
    <source>
        <dbReference type="EMBL" id="EAX94817.1"/>
    </source>
</evidence>
<gene>
    <name evidence="1" type="ORF">TVAG_103860</name>
</gene>
<evidence type="ECO:0000313" key="2">
    <source>
        <dbReference type="Proteomes" id="UP000001542"/>
    </source>
</evidence>
<protein>
    <submittedName>
        <fullName evidence="1">Uncharacterized protein</fullName>
    </submittedName>
</protein>
<reference evidence="1" key="2">
    <citation type="journal article" date="2007" name="Science">
        <title>Draft genome sequence of the sexually transmitted pathogen Trichomonas vaginalis.</title>
        <authorList>
            <person name="Carlton J.M."/>
            <person name="Hirt R.P."/>
            <person name="Silva J.C."/>
            <person name="Delcher A.L."/>
            <person name="Schatz M."/>
            <person name="Zhao Q."/>
            <person name="Wortman J.R."/>
            <person name="Bidwell S.L."/>
            <person name="Alsmark U.C.M."/>
            <person name="Besteiro S."/>
            <person name="Sicheritz-Ponten T."/>
            <person name="Noel C.J."/>
            <person name="Dacks J.B."/>
            <person name="Foster P.G."/>
            <person name="Simillion C."/>
            <person name="Van de Peer Y."/>
            <person name="Miranda-Saavedra D."/>
            <person name="Barton G.J."/>
            <person name="Westrop G.D."/>
            <person name="Mueller S."/>
            <person name="Dessi D."/>
            <person name="Fiori P.L."/>
            <person name="Ren Q."/>
            <person name="Paulsen I."/>
            <person name="Zhang H."/>
            <person name="Bastida-Corcuera F.D."/>
            <person name="Simoes-Barbosa A."/>
            <person name="Brown M.T."/>
            <person name="Hayes R.D."/>
            <person name="Mukherjee M."/>
            <person name="Okumura C.Y."/>
            <person name="Schneider R."/>
            <person name="Smith A.J."/>
            <person name="Vanacova S."/>
            <person name="Villalvazo M."/>
            <person name="Haas B.J."/>
            <person name="Pertea M."/>
            <person name="Feldblyum T.V."/>
            <person name="Utterback T.R."/>
            <person name="Shu C.L."/>
            <person name="Osoegawa K."/>
            <person name="de Jong P.J."/>
            <person name="Hrdy I."/>
            <person name="Horvathova L."/>
            <person name="Zubacova Z."/>
            <person name="Dolezal P."/>
            <person name="Malik S.B."/>
            <person name="Logsdon J.M. Jr."/>
            <person name="Henze K."/>
            <person name="Gupta A."/>
            <person name="Wang C.C."/>
            <person name="Dunne R.L."/>
            <person name="Upcroft J.A."/>
            <person name="Upcroft P."/>
            <person name="White O."/>
            <person name="Salzberg S.L."/>
            <person name="Tang P."/>
            <person name="Chiu C.-H."/>
            <person name="Lee Y.-S."/>
            <person name="Embley T.M."/>
            <person name="Coombs G.H."/>
            <person name="Mottram J.C."/>
            <person name="Tachezy J."/>
            <person name="Fraser-Liggett C.M."/>
            <person name="Johnson P.J."/>
        </authorList>
    </citation>
    <scope>NUCLEOTIDE SEQUENCE [LARGE SCALE GENOMIC DNA]</scope>
    <source>
        <strain evidence="1">G3</strain>
    </source>
</reference>